<proteinExistence type="predicted"/>
<dbReference type="EMBL" id="JASBNA010000011">
    <property type="protein sequence ID" value="KAK7688402.1"/>
    <property type="molecule type" value="Genomic_DNA"/>
</dbReference>
<feature type="region of interest" description="Disordered" evidence="1">
    <location>
        <begin position="331"/>
        <end position="350"/>
    </location>
</feature>
<gene>
    <name evidence="3" type="ORF">QCA50_008775</name>
</gene>
<evidence type="ECO:0000259" key="2">
    <source>
        <dbReference type="Pfam" id="PF17667"/>
    </source>
</evidence>
<name>A0AAW0G7J9_9APHY</name>
<evidence type="ECO:0000256" key="1">
    <source>
        <dbReference type="SAM" id="MobiDB-lite"/>
    </source>
</evidence>
<comment type="caution">
    <text evidence="3">The sequence shown here is derived from an EMBL/GenBank/DDBJ whole genome shotgun (WGS) entry which is preliminary data.</text>
</comment>
<keyword evidence="4" id="KW-1185">Reference proteome</keyword>
<dbReference type="Proteomes" id="UP001385951">
    <property type="component" value="Unassembled WGS sequence"/>
</dbReference>
<dbReference type="Pfam" id="PF17667">
    <property type="entry name" value="Pkinase_fungal"/>
    <property type="match status" value="2"/>
</dbReference>
<feature type="domain" description="Fungal-type protein kinase" evidence="2">
    <location>
        <begin position="354"/>
        <end position="547"/>
    </location>
</feature>
<dbReference type="Gene3D" id="1.10.510.10">
    <property type="entry name" value="Transferase(Phosphotransferase) domain 1"/>
    <property type="match status" value="1"/>
</dbReference>
<feature type="region of interest" description="Disordered" evidence="1">
    <location>
        <begin position="757"/>
        <end position="784"/>
    </location>
</feature>
<dbReference type="AlphaFoldDB" id="A0AAW0G7J9"/>
<feature type="compositionally biased region" description="Basic and acidic residues" evidence="1">
    <location>
        <begin position="722"/>
        <end position="732"/>
    </location>
</feature>
<dbReference type="InterPro" id="IPR040976">
    <property type="entry name" value="Pkinase_fungal"/>
</dbReference>
<sequence>MATPPQKPISAIRKTTRGYFTFSKVAPRSKEIQQNVAKDVFGCAIGPMPPRDFLNKFMPTTRATRLKVESDFFHGIPTTGLEKDMCESFTRIMNESDLFPDLEFVNTCNNKDPKSNCKLRPDGSVYSAGSERNSALDWRRLQLFIEWKIDKAFDPFCDDDILDGISDKATETRGQVYSYAAQIMDHQHRQFVFGIVFIADYARLLRLDHSCTVASSPIYYRENPGPLVNFLASYAAMSAAGRGYDPTVSLACDAEKSLFQESIKEYFERAKRDGLRTHPDVATLGDDIVKIQVNDAKGGKRWYLACKPASIPTNHSPCGRFSRGFIAIPAPSGVEDEDDDTRETEQPDSEKGKLFWIKDSWRSSVVPAEVDIYAHLKAKNVPNIPKIYHAGDVLVGTSTQETLNDTLLSDPSTNSWRLPTGIIYHMIHYRIVQELLIPLDEIQSARELLCVGRDITTTLAVAFQEAGVGHRDLSKGNIMLTENRNNEGPWAVLIDWDHAKMVGTVSVYHTLRTETWQFISVPLLMDPTKPHHVLDDIQSLFWVLLFMALQCFEYTGQHNPQVFDEVSERVDEILGKSSSGGTAKASWLVKPSTRFCCEPLERFFRNGRDFHVNYHDKLLLADDELADFLGEVESDIYGLRSHFSTILNDADADWSGPKAVRPMPKRLNDHAEAKLIKLSQLAAIKNGDWLGGGRNTNNAEKVAGTKRSHSRTNSASKKRTRHNQESDNDDYRSPNLAVVAKSGKQIGKMQLRCTRTRQVRGAPITTTSDRVLRPRPAARKSYKE</sequence>
<organism evidence="3 4">
    <name type="scientific">Cerrena zonata</name>
    <dbReference type="NCBI Taxonomy" id="2478898"/>
    <lineage>
        <taxon>Eukaryota</taxon>
        <taxon>Fungi</taxon>
        <taxon>Dikarya</taxon>
        <taxon>Basidiomycota</taxon>
        <taxon>Agaricomycotina</taxon>
        <taxon>Agaricomycetes</taxon>
        <taxon>Polyporales</taxon>
        <taxon>Cerrenaceae</taxon>
        <taxon>Cerrena</taxon>
    </lineage>
</organism>
<protein>
    <recommendedName>
        <fullName evidence="2">Fungal-type protein kinase domain-containing protein</fullName>
    </recommendedName>
</protein>
<dbReference type="PANTHER" id="PTHR38248">
    <property type="entry name" value="FUNK1 6"/>
    <property type="match status" value="1"/>
</dbReference>
<feature type="compositionally biased region" description="Basic residues" evidence="1">
    <location>
        <begin position="704"/>
        <end position="721"/>
    </location>
</feature>
<dbReference type="SUPFAM" id="SSF56112">
    <property type="entry name" value="Protein kinase-like (PK-like)"/>
    <property type="match status" value="1"/>
</dbReference>
<feature type="domain" description="Fungal-type protein kinase" evidence="2">
    <location>
        <begin position="167"/>
        <end position="258"/>
    </location>
</feature>
<dbReference type="PANTHER" id="PTHR38248:SF2">
    <property type="entry name" value="FUNK1 11"/>
    <property type="match status" value="1"/>
</dbReference>
<reference evidence="3 4" key="1">
    <citation type="submission" date="2022-09" db="EMBL/GenBank/DDBJ databases">
        <authorList>
            <person name="Palmer J.M."/>
        </authorList>
    </citation>
    <scope>NUCLEOTIDE SEQUENCE [LARGE SCALE GENOMIC DNA]</scope>
    <source>
        <strain evidence="3 4">DSM 7382</strain>
    </source>
</reference>
<evidence type="ECO:0000313" key="4">
    <source>
        <dbReference type="Proteomes" id="UP001385951"/>
    </source>
</evidence>
<dbReference type="InterPro" id="IPR011009">
    <property type="entry name" value="Kinase-like_dom_sf"/>
</dbReference>
<feature type="region of interest" description="Disordered" evidence="1">
    <location>
        <begin position="689"/>
        <end position="735"/>
    </location>
</feature>
<accession>A0AAW0G7J9</accession>
<evidence type="ECO:0000313" key="3">
    <source>
        <dbReference type="EMBL" id="KAK7688402.1"/>
    </source>
</evidence>